<name>A0A0E9UKB5_ANGAN</name>
<accession>A0A0E9UKB5</accession>
<dbReference type="EMBL" id="GBXM01032627">
    <property type="protein sequence ID" value="JAH75950.1"/>
    <property type="molecule type" value="Transcribed_RNA"/>
</dbReference>
<dbReference type="EMBL" id="GBXM01042406">
    <property type="protein sequence ID" value="JAH66171.1"/>
    <property type="molecule type" value="Transcribed_RNA"/>
</dbReference>
<organism evidence="1">
    <name type="scientific">Anguilla anguilla</name>
    <name type="common">European freshwater eel</name>
    <name type="synonym">Muraena anguilla</name>
    <dbReference type="NCBI Taxonomy" id="7936"/>
    <lineage>
        <taxon>Eukaryota</taxon>
        <taxon>Metazoa</taxon>
        <taxon>Chordata</taxon>
        <taxon>Craniata</taxon>
        <taxon>Vertebrata</taxon>
        <taxon>Euteleostomi</taxon>
        <taxon>Actinopterygii</taxon>
        <taxon>Neopterygii</taxon>
        <taxon>Teleostei</taxon>
        <taxon>Anguilliformes</taxon>
        <taxon>Anguillidae</taxon>
        <taxon>Anguilla</taxon>
    </lineage>
</organism>
<evidence type="ECO:0000313" key="1">
    <source>
        <dbReference type="EMBL" id="JAH66171.1"/>
    </source>
</evidence>
<dbReference type="AlphaFoldDB" id="A0A0E9UKB5"/>
<protein>
    <submittedName>
        <fullName evidence="1">Uncharacterized protein</fullName>
    </submittedName>
</protein>
<sequence length="17" mass="1704">MARISAAGLALDLSTLT</sequence>
<proteinExistence type="predicted"/>
<reference evidence="1" key="1">
    <citation type="submission" date="2014-11" db="EMBL/GenBank/DDBJ databases">
        <authorList>
            <person name="Amaro Gonzalez C."/>
        </authorList>
    </citation>
    <scope>NUCLEOTIDE SEQUENCE</scope>
</reference>
<reference evidence="1" key="2">
    <citation type="journal article" date="2015" name="Fish Shellfish Immunol.">
        <title>Early steps in the European eel (Anguilla anguilla)-Vibrio vulnificus interaction in the gills: Role of the RtxA13 toxin.</title>
        <authorList>
            <person name="Callol A."/>
            <person name="Pajuelo D."/>
            <person name="Ebbesson L."/>
            <person name="Teles M."/>
            <person name="MacKenzie S."/>
            <person name="Amaro C."/>
        </authorList>
    </citation>
    <scope>NUCLEOTIDE SEQUENCE</scope>
</reference>